<evidence type="ECO:0000259" key="11">
    <source>
        <dbReference type="PROSITE" id="PS52019"/>
    </source>
</evidence>
<evidence type="ECO:0000256" key="1">
    <source>
        <dbReference type="ARBA" id="ARBA00022450"/>
    </source>
</evidence>
<dbReference type="SMART" id="SM00823">
    <property type="entry name" value="PKS_PP"/>
    <property type="match status" value="1"/>
</dbReference>
<organism evidence="12 13">
    <name type="scientific">Agrobacterium vitis</name>
    <name type="common">Rhizobium vitis</name>
    <dbReference type="NCBI Taxonomy" id="373"/>
    <lineage>
        <taxon>Bacteria</taxon>
        <taxon>Pseudomonadati</taxon>
        <taxon>Pseudomonadota</taxon>
        <taxon>Alphaproteobacteria</taxon>
        <taxon>Hyphomicrobiales</taxon>
        <taxon>Rhizobiaceae</taxon>
        <taxon>Rhizobium/Agrobacterium group</taxon>
        <taxon>Agrobacterium</taxon>
    </lineage>
</organism>
<feature type="domain" description="PKS/mFAS DH" evidence="11">
    <location>
        <begin position="887"/>
        <end position="1177"/>
    </location>
</feature>
<dbReference type="Gene3D" id="3.40.366.10">
    <property type="entry name" value="Malonyl-Coenzyme A Acyl Carrier Protein, domain 2"/>
    <property type="match status" value="1"/>
</dbReference>
<dbReference type="SUPFAM" id="SSF51735">
    <property type="entry name" value="NAD(P)-binding Rossmann-fold domains"/>
    <property type="match status" value="2"/>
</dbReference>
<dbReference type="InterPro" id="IPR011032">
    <property type="entry name" value="GroES-like_sf"/>
</dbReference>
<keyword evidence="6" id="KW-0012">Acyltransferase</keyword>
<dbReference type="InterPro" id="IPR013154">
    <property type="entry name" value="ADH-like_N"/>
</dbReference>
<dbReference type="InterPro" id="IPR042104">
    <property type="entry name" value="PKS_dehydratase_sf"/>
</dbReference>
<feature type="region of interest" description="C-terminal hotdog fold" evidence="7">
    <location>
        <begin position="1030"/>
        <end position="1177"/>
    </location>
</feature>
<dbReference type="Gene3D" id="3.10.129.110">
    <property type="entry name" value="Polyketide synthase dehydratase"/>
    <property type="match status" value="1"/>
</dbReference>
<dbReference type="PANTHER" id="PTHR43775:SF37">
    <property type="entry name" value="SI:DKEY-61P9.11"/>
    <property type="match status" value="1"/>
</dbReference>
<dbReference type="InterPro" id="IPR014030">
    <property type="entry name" value="Ketoacyl_synth_N"/>
</dbReference>
<dbReference type="Pfam" id="PF00550">
    <property type="entry name" value="PP-binding"/>
    <property type="match status" value="1"/>
</dbReference>
<dbReference type="PROSITE" id="PS00606">
    <property type="entry name" value="KS3_1"/>
    <property type="match status" value="1"/>
</dbReference>
<dbReference type="SUPFAM" id="SSF50129">
    <property type="entry name" value="GroES-like"/>
    <property type="match status" value="1"/>
</dbReference>
<dbReference type="InterPro" id="IPR016035">
    <property type="entry name" value="Acyl_Trfase/lysoPLipase"/>
</dbReference>
<dbReference type="InterPro" id="IPR029063">
    <property type="entry name" value="SAM-dependent_MTases_sf"/>
</dbReference>
<keyword evidence="4" id="KW-0521">NADP</keyword>
<feature type="region of interest" description="Disordered" evidence="8">
    <location>
        <begin position="2516"/>
        <end position="2543"/>
    </location>
</feature>
<dbReference type="Pfam" id="PF14765">
    <property type="entry name" value="PS-DH"/>
    <property type="match status" value="1"/>
</dbReference>
<evidence type="ECO:0000256" key="5">
    <source>
        <dbReference type="ARBA" id="ARBA00023268"/>
    </source>
</evidence>
<dbReference type="InterPro" id="IPR036736">
    <property type="entry name" value="ACP-like_sf"/>
</dbReference>
<dbReference type="Pfam" id="PF02801">
    <property type="entry name" value="Ketoacyl-synt_C"/>
    <property type="match status" value="1"/>
</dbReference>
<protein>
    <submittedName>
        <fullName evidence="12">SDR family NAD(P)-dependent oxidoreductase</fullName>
    </submittedName>
</protein>
<evidence type="ECO:0000256" key="4">
    <source>
        <dbReference type="ARBA" id="ARBA00022857"/>
    </source>
</evidence>
<dbReference type="Gene3D" id="3.40.47.10">
    <property type="match status" value="1"/>
</dbReference>
<dbReference type="PROSITE" id="PS50075">
    <property type="entry name" value="CARRIER"/>
    <property type="match status" value="1"/>
</dbReference>
<dbReference type="Pfam" id="PF00107">
    <property type="entry name" value="ADH_zinc_N"/>
    <property type="match status" value="1"/>
</dbReference>
<dbReference type="InterPro" id="IPR013149">
    <property type="entry name" value="ADH-like_C"/>
</dbReference>
<evidence type="ECO:0000256" key="8">
    <source>
        <dbReference type="SAM" id="MobiDB-lite"/>
    </source>
</evidence>
<dbReference type="SMART" id="SM00827">
    <property type="entry name" value="PKS_AT"/>
    <property type="match status" value="1"/>
</dbReference>
<dbReference type="Gene3D" id="3.40.50.720">
    <property type="entry name" value="NAD(P)-binding Rossmann-like Domain"/>
    <property type="match status" value="3"/>
</dbReference>
<name>A0AAE5AWH8_AGRVI</name>
<evidence type="ECO:0000259" key="9">
    <source>
        <dbReference type="PROSITE" id="PS50075"/>
    </source>
</evidence>
<dbReference type="PROSITE" id="PS52019">
    <property type="entry name" value="PKS_MFAS_DH"/>
    <property type="match status" value="1"/>
</dbReference>
<dbReference type="InterPro" id="IPR032821">
    <property type="entry name" value="PKS_assoc"/>
</dbReference>
<dbReference type="FunFam" id="3.40.50.720:FF:000209">
    <property type="entry name" value="Polyketide synthase Pks12"/>
    <property type="match status" value="1"/>
</dbReference>
<accession>A0AAE5AWH8</accession>
<dbReference type="GO" id="GO:0004315">
    <property type="term" value="F:3-oxoacyl-[acyl-carrier-protein] synthase activity"/>
    <property type="evidence" value="ECO:0007669"/>
    <property type="project" value="InterPro"/>
</dbReference>
<dbReference type="InterPro" id="IPR049552">
    <property type="entry name" value="PKS_DH_N"/>
</dbReference>
<evidence type="ECO:0000313" key="12">
    <source>
        <dbReference type="EMBL" id="MUZ58195.1"/>
    </source>
</evidence>
<feature type="domain" description="Carrier" evidence="9">
    <location>
        <begin position="2437"/>
        <end position="2511"/>
    </location>
</feature>
<dbReference type="SUPFAM" id="SSF53901">
    <property type="entry name" value="Thiolase-like"/>
    <property type="match status" value="1"/>
</dbReference>
<dbReference type="GO" id="GO:0031177">
    <property type="term" value="F:phosphopantetheine binding"/>
    <property type="evidence" value="ECO:0007669"/>
    <property type="project" value="InterPro"/>
</dbReference>
<dbReference type="SMART" id="SM00825">
    <property type="entry name" value="PKS_KS"/>
    <property type="match status" value="1"/>
</dbReference>
<dbReference type="SMART" id="SM00829">
    <property type="entry name" value="PKS_ER"/>
    <property type="match status" value="1"/>
</dbReference>
<dbReference type="InterPro" id="IPR057326">
    <property type="entry name" value="KR_dom"/>
</dbReference>
<dbReference type="Proteomes" id="UP000436692">
    <property type="component" value="Unassembled WGS sequence"/>
</dbReference>
<dbReference type="InterPro" id="IPR018201">
    <property type="entry name" value="Ketoacyl_synth_AS"/>
</dbReference>
<dbReference type="InterPro" id="IPR020841">
    <property type="entry name" value="PKS_Beta-ketoAc_synthase_dom"/>
</dbReference>
<dbReference type="CDD" id="cd00833">
    <property type="entry name" value="PKS"/>
    <property type="match status" value="1"/>
</dbReference>
<dbReference type="SUPFAM" id="SSF52151">
    <property type="entry name" value="FabD/lysophospholipase-like"/>
    <property type="match status" value="1"/>
</dbReference>
<feature type="region of interest" description="N-terminal hotdog fold" evidence="7">
    <location>
        <begin position="887"/>
        <end position="1017"/>
    </location>
</feature>
<feature type="domain" description="Ketosynthase family 3 (KS3)" evidence="10">
    <location>
        <begin position="1"/>
        <end position="422"/>
    </location>
</feature>
<dbReference type="InterPro" id="IPR009081">
    <property type="entry name" value="PP-bd_ACP"/>
</dbReference>
<sequence length="2543" mass="270287">MTVEIIGRACAAPGATSPEELFDLLRSGACTVSTLPGDRWDIARYWHPEIGTPGKYYTFAAGVMDGIYQFDPALFGMSRREAAFMDPQQRILLELTWRALEDANIPANSLSGQNVAVYVGASSFDHANLAAEDPAGPGPHFMTGNTLSVVSNRISHVFGLNGPSMTVDTACSSSLVALDHAVRAIASGEVDTAIVAGVNVLVHPLPFVGFAQARMLSIDGLCKAYANDGIGYVRSEGGAVLVLRSSDKARREGDRSHATIVASGTNAAGRTNGISLPSREAQAVLLRAVYDGNGLDPDRLAFIEGHGTGTKVGDPAEVWSLGTVIGQRRKEPVWIGSIKTNIGHTEPASGLLGVVKAMMALQHDLLPASLHFNEPNDTIDFDGLNVRVASQAVALERDGLPRLAGINSFGFGGANAHVVIADPQIPDLVSGLATGVANPAGVGRLFMASAHSQDSLKALLDSYDKAFAAADSDGDLEDLISAAASNRAPLRHRFVASGSADAIVKAVQERLATAKTGGEIGEASSRNGKLAFVFSGNGAQWAGMGLDAYRANARFRESYERIAALFTAHSALDLVAALTDPDLEARLKDTRLAQPMLFAIQASLSDALQLAGLVPDAVYGHSVGEVAAAYVSGALSLKDAVCVIAKRSQHQAVLAGEGTMAALKLGEADARAMLAELGFDDLTIAAINAPNSVTVSGREDAVRALREHARKQRVPAQVLDIDYPFHHPLIDKAQAAFSADPPLITPRQTTLPFISTVTGEQLEGTALTSDYWWKNVRQPVQFQGATEAAIALGCSVFVEISPRAILGGYVSETAQHVSSTVAVSASLSREALDETVDPVARALARAVASGAKVDETKVFGPRRADIVLPGVPFERADLRPEPTSDRVDLYGRFGQTAYRLSGWRVDLNGGHWKNHLDAHLFPDLAEHVVDGRAILPGSGFVEIAISAAQAHFGSDQLEISNVEIMRPLELSDSRIVELSTLISAATGDLQIRSRERLSDDDWTVNAVARVRKLTASELDDAVDFDLSSPTSELDKSAAYRTARNFGLDYGPRFQLLEKAICHGERLVEVFLKPAAAPGHPLLRYNLNPMSVDAMFHGLVALFGRFSGEQGGAPYIPVRFGRVRTRVLGVPVHRAVIEIERISDSSIKANFHLYGETGERIASLSDSRFRRTYLKQHKTLDGLAYHYEAIALPLVKDQGAALVAPLGDVFACQERDLDNATVLIHACVLSASYALAERLAGQDRRVSLVDLPGDVRLRRFLANALHSLTDSGFAQYADGIWTLEDGSDLPPAFELIRELYRDFPERTVELVMINDVLTAVNASLNQPAGAVDEGLDWDAVISEATLDHFAVHSTLATESHRVLLKAAVDCLSTLDADAPPLVVELGASSLHLSRKLADLVRAAGGNLVIYEPEAGLRRNLELSFEADPRVTVVDAKGLDQLSLLKAPVDLIASAHADLCRLLDGEMLARLSHGALASARRLVAVQPAPGLLHDFAFGLLDGWFDRTVSEEFPLGRFGDSEDWMKSLQQAGFAAVHARQLQVDGGSLIVAEAQGRADVAEPYDATRQDDGSVDEVVARGPVIIVHEKTADLARLSAAARALGGSQVSLLCLSGSFETDRSMLAAALGKAGPAVGGMVWLMPDTDAAADGSLLLQDRVGALSALAMALGDVAASASDAVRALPVTLVLPGGAPVTGIASKPVTGLAGKPITGLAGKDMARSSHAGPVNAGLWAFARVLRNEFDLFDMQVVDTGPSSNTLEIMLDWGMRLLVAKGDNREWLVEPETGRMAEIRAVPGPAPLTAQRTDSFEAAVIRQQVPSQVASIRWESCPVPVIGPTEVLVKTAATGLNFRDVMWAMGLLPEEALEDGFAGASIGMEFAGEVVAVGAKVSDLALGDKVMAIAAAAFGTHVKVERAGVAKLPDGVDPVSAATIPVVFLTAYYAIHELGRVRPGETILIHGAAGGVGLAALQVARHFGAKIIATAGTEEKRRFLETLGADHVFDSRSLGFVGDVLDVTDGEGVDLVLNSLFGEAMEKSLSLVKPFGRFLELGKRDYYADSKIGLRPFRRNVSYFGIDADQLLVLHPDLSRRMLAEIGSLFEQGVFTPLPFRAFEHDEIGDAFRLMQNAGHIGKIVVLPPVAGRDRVAVKSARRMVVDADGMHLVVGGIGGFGLAAADWLVEQGARHIALSTRRGLVDAETQALVDRWAKQGVTAYIRGCDVTNEAALSALLTELRAIAPLKTVIHAAMVLDDAFVSNLTRGRNQPVIDVKAKGAACLDRLTRQDGIDNFILFSSITTYVGNPGQGNYVAANGFLEGLARARRAEGLAGLAIGFGAIGDAGYLARNAQVNERLGRRIGKTALDARDALSAVGRYIAADTGSVDAAVAMISEFDWAAAHSLAVVNEPLFSLIMRRSNQHVGSGEGGEIDLVALIDGKAPAAAQDVLFTVLAGEIADTLRVPKESIGLNSVLKDIGLDSLMAVELGMNFEQNTGFDIPLSSLADNATVGDLTRRLYEKVSLRGRTGDKDEATPEDSKIMDDLHRRHSGQGQ</sequence>
<dbReference type="PROSITE" id="PS00012">
    <property type="entry name" value="PHOSPHOPANTETHEINE"/>
    <property type="match status" value="1"/>
</dbReference>
<dbReference type="PROSITE" id="PS52004">
    <property type="entry name" value="KS3_2"/>
    <property type="match status" value="1"/>
</dbReference>
<feature type="active site" description="Proton acceptor; for dehydratase activity" evidence="7">
    <location>
        <position position="927"/>
    </location>
</feature>
<dbReference type="Pfam" id="PF00109">
    <property type="entry name" value="ketoacyl-synt"/>
    <property type="match status" value="1"/>
</dbReference>
<dbReference type="GO" id="GO:0008270">
    <property type="term" value="F:zinc ion binding"/>
    <property type="evidence" value="ECO:0007669"/>
    <property type="project" value="InterPro"/>
</dbReference>
<dbReference type="Pfam" id="PF16197">
    <property type="entry name" value="KAsynt_C_assoc"/>
    <property type="match status" value="1"/>
</dbReference>
<dbReference type="InterPro" id="IPR016036">
    <property type="entry name" value="Malonyl_transacylase_ACP-bd"/>
</dbReference>
<dbReference type="PANTHER" id="PTHR43775">
    <property type="entry name" value="FATTY ACID SYNTHASE"/>
    <property type="match status" value="1"/>
</dbReference>
<keyword evidence="1" id="KW-0596">Phosphopantetheine</keyword>
<dbReference type="InterPro" id="IPR036291">
    <property type="entry name" value="NAD(P)-bd_dom_sf"/>
</dbReference>
<dbReference type="EMBL" id="WPHM01000005">
    <property type="protein sequence ID" value="MUZ58195.1"/>
    <property type="molecule type" value="Genomic_DNA"/>
</dbReference>
<dbReference type="Gene3D" id="3.90.180.10">
    <property type="entry name" value="Medium-chain alcohol dehydrogenases, catalytic domain"/>
    <property type="match status" value="1"/>
</dbReference>
<dbReference type="InterPro" id="IPR016039">
    <property type="entry name" value="Thiolase-like"/>
</dbReference>
<dbReference type="SUPFAM" id="SSF55048">
    <property type="entry name" value="Probable ACP-binding domain of malonyl-CoA ACP transacylase"/>
    <property type="match status" value="1"/>
</dbReference>
<dbReference type="Gene3D" id="3.30.70.3290">
    <property type="match status" value="1"/>
</dbReference>
<dbReference type="InterPro" id="IPR002364">
    <property type="entry name" value="Quin_OxRdtase/zeta-crystal_CS"/>
</dbReference>
<dbReference type="RefSeq" id="WP_156548116.1">
    <property type="nucleotide sequence ID" value="NZ_JABAEJ010000005.1"/>
</dbReference>
<dbReference type="InterPro" id="IPR020806">
    <property type="entry name" value="PKS_PP-bd"/>
</dbReference>
<dbReference type="InterPro" id="IPR001227">
    <property type="entry name" value="Ac_transferase_dom_sf"/>
</dbReference>
<dbReference type="GO" id="GO:0016491">
    <property type="term" value="F:oxidoreductase activity"/>
    <property type="evidence" value="ECO:0007669"/>
    <property type="project" value="InterPro"/>
</dbReference>
<dbReference type="InterPro" id="IPR013968">
    <property type="entry name" value="PKS_KR"/>
</dbReference>
<keyword evidence="5" id="KW-0511">Multifunctional enzyme</keyword>
<dbReference type="PROSITE" id="PS01162">
    <property type="entry name" value="QOR_ZETA_CRYSTAL"/>
    <property type="match status" value="1"/>
</dbReference>
<evidence type="ECO:0000259" key="10">
    <source>
        <dbReference type="PROSITE" id="PS52004"/>
    </source>
</evidence>
<dbReference type="SUPFAM" id="SSF47336">
    <property type="entry name" value="ACP-like"/>
    <property type="match status" value="1"/>
</dbReference>
<dbReference type="SUPFAM" id="SSF53335">
    <property type="entry name" value="S-adenosyl-L-methionine-dependent methyltransferases"/>
    <property type="match status" value="1"/>
</dbReference>
<keyword evidence="2" id="KW-0597">Phosphoprotein</keyword>
<evidence type="ECO:0000313" key="13">
    <source>
        <dbReference type="Proteomes" id="UP000436692"/>
    </source>
</evidence>
<feature type="active site" description="Proton donor; for dehydratase activity" evidence="7">
    <location>
        <position position="1092"/>
    </location>
</feature>
<dbReference type="SMART" id="SM00822">
    <property type="entry name" value="PKS_KR"/>
    <property type="match status" value="1"/>
</dbReference>
<dbReference type="SMART" id="SM00826">
    <property type="entry name" value="PKS_DH"/>
    <property type="match status" value="1"/>
</dbReference>
<dbReference type="Pfam" id="PF08240">
    <property type="entry name" value="ADH_N"/>
    <property type="match status" value="1"/>
</dbReference>
<dbReference type="InterPro" id="IPR020843">
    <property type="entry name" value="ER"/>
</dbReference>
<feature type="compositionally biased region" description="Basic and acidic residues" evidence="8">
    <location>
        <begin position="2516"/>
        <end position="2535"/>
    </location>
</feature>
<dbReference type="Pfam" id="PF00698">
    <property type="entry name" value="Acyl_transf_1"/>
    <property type="match status" value="1"/>
</dbReference>
<dbReference type="Pfam" id="PF08659">
    <property type="entry name" value="KR"/>
    <property type="match status" value="1"/>
</dbReference>
<comment type="caution">
    <text evidence="12">The sequence shown here is derived from an EMBL/GenBank/DDBJ whole genome shotgun (WGS) entry which is preliminary data.</text>
</comment>
<dbReference type="Pfam" id="PF21089">
    <property type="entry name" value="PKS_DH_N"/>
    <property type="match status" value="1"/>
</dbReference>
<proteinExistence type="predicted"/>
<dbReference type="InterPro" id="IPR050091">
    <property type="entry name" value="PKS_NRPS_Biosynth_Enz"/>
</dbReference>
<dbReference type="InterPro" id="IPR014031">
    <property type="entry name" value="Ketoacyl_synth_C"/>
</dbReference>
<evidence type="ECO:0000256" key="2">
    <source>
        <dbReference type="ARBA" id="ARBA00022553"/>
    </source>
</evidence>
<dbReference type="InterPro" id="IPR049900">
    <property type="entry name" value="PKS_mFAS_DH"/>
</dbReference>
<reference evidence="12 13" key="1">
    <citation type="submission" date="2019-12" db="EMBL/GenBank/DDBJ databases">
        <title>Whole-genome sequencing of Allorhizobium vitis.</title>
        <authorList>
            <person name="Gan H.M."/>
            <person name="Szegedi E."/>
            <person name="Burr T."/>
            <person name="Savka M.A."/>
        </authorList>
    </citation>
    <scope>NUCLEOTIDE SEQUENCE [LARGE SCALE GENOMIC DNA]</scope>
    <source>
        <strain evidence="12 13">CG989</strain>
    </source>
</reference>
<dbReference type="InterPro" id="IPR020807">
    <property type="entry name" value="PKS_DH"/>
</dbReference>
<dbReference type="InterPro" id="IPR049551">
    <property type="entry name" value="PKS_DH_C"/>
</dbReference>
<evidence type="ECO:0000256" key="3">
    <source>
        <dbReference type="ARBA" id="ARBA00022679"/>
    </source>
</evidence>
<dbReference type="Gene3D" id="1.10.1200.10">
    <property type="entry name" value="ACP-like"/>
    <property type="match status" value="1"/>
</dbReference>
<evidence type="ECO:0000256" key="7">
    <source>
        <dbReference type="PROSITE-ProRule" id="PRU01363"/>
    </source>
</evidence>
<dbReference type="GO" id="GO:0006633">
    <property type="term" value="P:fatty acid biosynthetic process"/>
    <property type="evidence" value="ECO:0007669"/>
    <property type="project" value="InterPro"/>
</dbReference>
<keyword evidence="3" id="KW-0808">Transferase</keyword>
<dbReference type="InterPro" id="IPR014043">
    <property type="entry name" value="Acyl_transferase_dom"/>
</dbReference>
<dbReference type="InterPro" id="IPR006162">
    <property type="entry name" value="Ppantetheine_attach_site"/>
</dbReference>
<dbReference type="CDD" id="cd05195">
    <property type="entry name" value="enoyl_red"/>
    <property type="match status" value="1"/>
</dbReference>
<dbReference type="GO" id="GO:0004312">
    <property type="term" value="F:fatty acid synthase activity"/>
    <property type="evidence" value="ECO:0007669"/>
    <property type="project" value="TreeGrafter"/>
</dbReference>
<gene>
    <name evidence="12" type="ORF">GOZ95_12115</name>
</gene>
<evidence type="ECO:0000256" key="6">
    <source>
        <dbReference type="ARBA" id="ARBA00023315"/>
    </source>
</evidence>